<evidence type="ECO:0000313" key="3">
    <source>
        <dbReference type="Proteomes" id="UP001283361"/>
    </source>
</evidence>
<keyword evidence="3" id="KW-1185">Reference proteome</keyword>
<proteinExistence type="predicted"/>
<dbReference type="EMBL" id="JAWDGP010006468">
    <property type="protein sequence ID" value="KAK3740452.1"/>
    <property type="molecule type" value="Genomic_DNA"/>
</dbReference>
<dbReference type="AlphaFoldDB" id="A0AAE1CWT6"/>
<sequence length="130" mass="14515">MDSIGSEGRKSAGTTRITSTPKFEFTRLRHYILRTACQANTLHTDDARKQFGPATLVIKLSVQKPIKPHSIQDKQTHTNKQPTKRTNSGENQALCSKIPWQSVLLTVLNYHGGRDGDARGETKGSQRDEK</sequence>
<comment type="caution">
    <text evidence="2">The sequence shown here is derived from an EMBL/GenBank/DDBJ whole genome shotgun (WGS) entry which is preliminary data.</text>
</comment>
<reference evidence="2" key="1">
    <citation type="journal article" date="2023" name="G3 (Bethesda)">
        <title>A reference genome for the long-term kleptoplast-retaining sea slug Elysia crispata morphotype clarki.</title>
        <authorList>
            <person name="Eastman K.E."/>
            <person name="Pendleton A.L."/>
            <person name="Shaikh M.A."/>
            <person name="Suttiyut T."/>
            <person name="Ogas R."/>
            <person name="Tomko P."/>
            <person name="Gavelis G."/>
            <person name="Widhalm J.R."/>
            <person name="Wisecaver J.H."/>
        </authorList>
    </citation>
    <scope>NUCLEOTIDE SEQUENCE</scope>
    <source>
        <strain evidence="2">ECLA1</strain>
    </source>
</reference>
<feature type="compositionally biased region" description="Basic and acidic residues" evidence="1">
    <location>
        <begin position="112"/>
        <end position="130"/>
    </location>
</feature>
<name>A0AAE1CWT6_9GAST</name>
<feature type="region of interest" description="Disordered" evidence="1">
    <location>
        <begin position="111"/>
        <end position="130"/>
    </location>
</feature>
<evidence type="ECO:0000313" key="2">
    <source>
        <dbReference type="EMBL" id="KAK3740452.1"/>
    </source>
</evidence>
<accession>A0AAE1CWT6</accession>
<gene>
    <name evidence="2" type="ORF">RRG08_000440</name>
</gene>
<feature type="region of interest" description="Disordered" evidence="1">
    <location>
        <begin position="64"/>
        <end position="93"/>
    </location>
</feature>
<organism evidence="2 3">
    <name type="scientific">Elysia crispata</name>
    <name type="common">lettuce slug</name>
    <dbReference type="NCBI Taxonomy" id="231223"/>
    <lineage>
        <taxon>Eukaryota</taxon>
        <taxon>Metazoa</taxon>
        <taxon>Spiralia</taxon>
        <taxon>Lophotrochozoa</taxon>
        <taxon>Mollusca</taxon>
        <taxon>Gastropoda</taxon>
        <taxon>Heterobranchia</taxon>
        <taxon>Euthyneura</taxon>
        <taxon>Panpulmonata</taxon>
        <taxon>Sacoglossa</taxon>
        <taxon>Placobranchoidea</taxon>
        <taxon>Plakobranchidae</taxon>
        <taxon>Elysia</taxon>
    </lineage>
</organism>
<evidence type="ECO:0000256" key="1">
    <source>
        <dbReference type="SAM" id="MobiDB-lite"/>
    </source>
</evidence>
<feature type="compositionally biased region" description="Polar residues" evidence="1">
    <location>
        <begin position="78"/>
        <end position="93"/>
    </location>
</feature>
<dbReference type="Proteomes" id="UP001283361">
    <property type="component" value="Unassembled WGS sequence"/>
</dbReference>
<protein>
    <submittedName>
        <fullName evidence="2">Uncharacterized protein</fullName>
    </submittedName>
</protein>